<dbReference type="AlphaFoldDB" id="A0A7D7LU67"/>
<feature type="transmembrane region" description="Helical" evidence="2">
    <location>
        <begin position="53"/>
        <end position="76"/>
    </location>
</feature>
<keyword evidence="2" id="KW-1133">Transmembrane helix</keyword>
<dbReference type="Proteomes" id="UP000515663">
    <property type="component" value="Chromosome"/>
</dbReference>
<keyword evidence="2" id="KW-0472">Membrane</keyword>
<evidence type="ECO:0008006" key="5">
    <source>
        <dbReference type="Google" id="ProtNLM"/>
    </source>
</evidence>
<feature type="region of interest" description="Disordered" evidence="1">
    <location>
        <begin position="82"/>
        <end position="135"/>
    </location>
</feature>
<keyword evidence="4" id="KW-1185">Reference proteome</keyword>
<evidence type="ECO:0000313" key="3">
    <source>
        <dbReference type="EMBL" id="QMT03160.1"/>
    </source>
</evidence>
<evidence type="ECO:0000256" key="1">
    <source>
        <dbReference type="SAM" id="MobiDB-lite"/>
    </source>
</evidence>
<gene>
    <name evidence="3" type="ORF">H1R19_08645</name>
</gene>
<feature type="region of interest" description="Disordered" evidence="1">
    <location>
        <begin position="1"/>
        <end position="47"/>
    </location>
</feature>
<organism evidence="3 4">
    <name type="scientific">Gordonia jinghuaiqii</name>
    <dbReference type="NCBI Taxonomy" id="2758710"/>
    <lineage>
        <taxon>Bacteria</taxon>
        <taxon>Bacillati</taxon>
        <taxon>Actinomycetota</taxon>
        <taxon>Actinomycetes</taxon>
        <taxon>Mycobacteriales</taxon>
        <taxon>Gordoniaceae</taxon>
        <taxon>Gordonia</taxon>
    </lineage>
</organism>
<protein>
    <recommendedName>
        <fullName evidence="5">Serine/threonine protein kinase</fullName>
    </recommendedName>
</protein>
<dbReference type="RefSeq" id="WP_219851214.1">
    <property type="nucleotide sequence ID" value="NZ_CP059491.1"/>
</dbReference>
<feature type="compositionally biased region" description="Pro residues" evidence="1">
    <location>
        <begin position="38"/>
        <end position="47"/>
    </location>
</feature>
<reference evidence="4" key="1">
    <citation type="submission" date="2020-07" db="EMBL/GenBank/DDBJ databases">
        <title>novel species isolated from the respiratory tract of Marmot.</title>
        <authorList>
            <person name="Zhang G."/>
        </authorList>
    </citation>
    <scope>NUCLEOTIDE SEQUENCE [LARGE SCALE GENOMIC DNA]</scope>
    <source>
        <strain evidence="4">686</strain>
    </source>
</reference>
<feature type="compositionally biased region" description="Polar residues" evidence="1">
    <location>
        <begin position="88"/>
        <end position="105"/>
    </location>
</feature>
<name>A0A7D7LU67_9ACTN</name>
<feature type="compositionally biased region" description="Low complexity" evidence="1">
    <location>
        <begin position="110"/>
        <end position="127"/>
    </location>
</feature>
<proteinExistence type="predicted"/>
<sequence length="233" mass="23775">MTYPPSGPGGYPRGYEQGGYEQGGYEQGGFASGSYPPGGHPPGPPRSPWSSPAVLVAIGAGILLVVVGVLAALLLIPSDEDSADQDTAAGSQSTASTFTSTVTQSPAPTPTTNLTPATTPTSRPTPTVAGADWQGFTSGPRCNAADDPAIAIGQTSRSRVVICQVGSATGRWYYKGLAPEGGIEVQFPTRTGDTFEARNGAVRYIVSPASLTIVDGGSVIGEEPMLAYWSLPG</sequence>
<accession>A0A7D7LU67</accession>
<keyword evidence="2" id="KW-0812">Transmembrane</keyword>
<dbReference type="EMBL" id="CP059491">
    <property type="protein sequence ID" value="QMT03160.1"/>
    <property type="molecule type" value="Genomic_DNA"/>
</dbReference>
<dbReference type="KEGG" id="gji:H1R19_08645"/>
<evidence type="ECO:0000313" key="4">
    <source>
        <dbReference type="Proteomes" id="UP000515663"/>
    </source>
</evidence>
<evidence type="ECO:0000256" key="2">
    <source>
        <dbReference type="SAM" id="Phobius"/>
    </source>
</evidence>
<feature type="compositionally biased region" description="Gly residues" evidence="1">
    <location>
        <begin position="8"/>
        <end position="31"/>
    </location>
</feature>